<dbReference type="HOGENOM" id="CLU_1057376_0_0_11"/>
<dbReference type="EMBL" id="CP009438">
    <property type="protein sequence ID" value="AIR99759.1"/>
    <property type="molecule type" value="Genomic_DNA"/>
</dbReference>
<dbReference type="eggNOG" id="ENOG503304R">
    <property type="taxonomic scope" value="Bacteria"/>
</dbReference>
<name>A0A089XF15_STRGA</name>
<proteinExistence type="predicted"/>
<evidence type="ECO:0000313" key="3">
    <source>
        <dbReference type="EMBL" id="AIR99759.1"/>
    </source>
</evidence>
<reference evidence="4" key="1">
    <citation type="journal article" date="2015" name="J. Biotechnol.">
        <title>Complete genome sequence of the actinobacterium Streptomyces glaucescens GLA.O (DSM 40922) consisting of a linear chromosome and one linear plasmid.</title>
        <authorList>
            <person name="Ortseifen V."/>
            <person name="Winkler A."/>
            <person name="Albersmeier A."/>
            <person name="Wendler S."/>
            <person name="Puhler A."/>
            <person name="Kalinowski J."/>
            <person name="Ruckert C."/>
        </authorList>
    </citation>
    <scope>NUCLEOTIDE SEQUENCE [LARGE SCALE GENOMIC DNA]</scope>
    <source>
        <strain evidence="4">DSM 40922 / GLA O</strain>
    </source>
</reference>
<feature type="compositionally biased region" description="Gly residues" evidence="1">
    <location>
        <begin position="55"/>
        <end position="67"/>
    </location>
</feature>
<keyword evidence="2" id="KW-1133">Transmembrane helix</keyword>
<keyword evidence="2" id="KW-0812">Transmembrane</keyword>
<evidence type="ECO:0000313" key="4">
    <source>
        <dbReference type="Proteomes" id="UP000029482"/>
    </source>
</evidence>
<organism evidence="3 4">
    <name type="scientific">Streptomyces glaucescens</name>
    <dbReference type="NCBI Taxonomy" id="1907"/>
    <lineage>
        <taxon>Bacteria</taxon>
        <taxon>Bacillati</taxon>
        <taxon>Actinomycetota</taxon>
        <taxon>Actinomycetes</taxon>
        <taxon>Kitasatosporales</taxon>
        <taxon>Streptomycetaceae</taxon>
        <taxon>Streptomyces</taxon>
    </lineage>
</organism>
<dbReference type="KEGG" id="sgu:SGLAU_18995"/>
<evidence type="ECO:0000256" key="2">
    <source>
        <dbReference type="SAM" id="Phobius"/>
    </source>
</evidence>
<gene>
    <name evidence="3" type="ORF">SGLAU_18995</name>
</gene>
<dbReference type="STRING" id="1907.SGLAU_18995"/>
<dbReference type="AlphaFoldDB" id="A0A089XF15"/>
<dbReference type="Proteomes" id="UP000029482">
    <property type="component" value="Chromosome"/>
</dbReference>
<protein>
    <submittedName>
        <fullName evidence="3">Uncharacterized protein</fullName>
    </submittedName>
</protein>
<keyword evidence="2" id="KW-0472">Membrane</keyword>
<sequence>MGRANGLISRTVCAVGSLRNPVGPLPSSIYWRRRAVLLSVVALLALLITWTVTSGDGGGGNDAGGSDGKNPLPTITAGPSGSGPAITERPGGRDESGSGGSGGAGDPGGSGGGSGDGPGGGSGDGSDAGGSAGSGGSDGAGGTDSTDGKPGASGSGAVATGVGAKDALPAGSALPNCTAGAVTLSVRSVRNSYSPDQTPAFRITARNSAGSDCKIDLGPRGTVLTITQADGDDAYWSSADCPKGAARLLYRVPAKSGITYTVEWDRKPSAPECATPPAGTAKPGTYLLEAKAKGFAKAQTSFVLDAD</sequence>
<accession>A0A089XF15</accession>
<feature type="compositionally biased region" description="Gly residues" evidence="1">
    <location>
        <begin position="97"/>
        <end position="142"/>
    </location>
</feature>
<keyword evidence="4" id="KW-1185">Reference proteome</keyword>
<feature type="transmembrane region" description="Helical" evidence="2">
    <location>
        <begin position="35"/>
        <end position="52"/>
    </location>
</feature>
<evidence type="ECO:0000256" key="1">
    <source>
        <dbReference type="SAM" id="MobiDB-lite"/>
    </source>
</evidence>
<feature type="region of interest" description="Disordered" evidence="1">
    <location>
        <begin position="54"/>
        <end position="157"/>
    </location>
</feature>